<dbReference type="InterPro" id="IPR039421">
    <property type="entry name" value="Type_1_exporter"/>
</dbReference>
<dbReference type="Gene3D" id="3.40.50.300">
    <property type="entry name" value="P-loop containing nucleotide triphosphate hydrolases"/>
    <property type="match status" value="1"/>
</dbReference>
<dbReference type="InterPro" id="IPR003593">
    <property type="entry name" value="AAA+_ATPase"/>
</dbReference>
<dbReference type="GO" id="GO:0005886">
    <property type="term" value="C:plasma membrane"/>
    <property type="evidence" value="ECO:0007669"/>
    <property type="project" value="UniProtKB-SubCell"/>
</dbReference>
<dbReference type="InterPro" id="IPR011527">
    <property type="entry name" value="ABC1_TM_dom"/>
</dbReference>
<dbReference type="PROSITE" id="PS50929">
    <property type="entry name" value="ABC_TM1F"/>
    <property type="match status" value="1"/>
</dbReference>
<feature type="transmembrane region" description="Helical" evidence="8">
    <location>
        <begin position="76"/>
        <end position="101"/>
    </location>
</feature>
<proteinExistence type="predicted"/>
<dbReference type="PROSITE" id="PS50893">
    <property type="entry name" value="ABC_TRANSPORTER_2"/>
    <property type="match status" value="1"/>
</dbReference>
<feature type="transmembrane region" description="Helical" evidence="8">
    <location>
        <begin position="30"/>
        <end position="52"/>
    </location>
</feature>
<dbReference type="GO" id="GO:0016887">
    <property type="term" value="F:ATP hydrolysis activity"/>
    <property type="evidence" value="ECO:0007669"/>
    <property type="project" value="InterPro"/>
</dbReference>
<keyword evidence="5 11" id="KW-0067">ATP-binding</keyword>
<feature type="domain" description="ABC transmembrane type-1" evidence="10">
    <location>
        <begin position="32"/>
        <end position="314"/>
    </location>
</feature>
<accession>A0A2X2DHT5</accession>
<evidence type="ECO:0000259" key="9">
    <source>
        <dbReference type="PROSITE" id="PS50893"/>
    </source>
</evidence>
<evidence type="ECO:0000256" key="5">
    <source>
        <dbReference type="ARBA" id="ARBA00022840"/>
    </source>
</evidence>
<feature type="transmembrane region" description="Helical" evidence="8">
    <location>
        <begin position="147"/>
        <end position="168"/>
    </location>
</feature>
<evidence type="ECO:0000256" key="3">
    <source>
        <dbReference type="ARBA" id="ARBA00022692"/>
    </source>
</evidence>
<dbReference type="Pfam" id="PF00664">
    <property type="entry name" value="ABC_membrane"/>
    <property type="match status" value="1"/>
</dbReference>
<keyword evidence="6 8" id="KW-1133">Transmembrane helix</keyword>
<dbReference type="EMBL" id="UAUF01000014">
    <property type="protein sequence ID" value="SPZ11755.1"/>
    <property type="molecule type" value="Genomic_DNA"/>
</dbReference>
<dbReference type="AlphaFoldDB" id="A0A2X2DHT5"/>
<dbReference type="PANTHER" id="PTHR43394">
    <property type="entry name" value="ATP-DEPENDENT PERMEASE MDL1, MITOCHONDRIAL"/>
    <property type="match status" value="1"/>
</dbReference>
<dbReference type="Pfam" id="PF00005">
    <property type="entry name" value="ABC_tran"/>
    <property type="match status" value="1"/>
</dbReference>
<gene>
    <name evidence="11" type="ORF">NCTC11842_04010</name>
</gene>
<organism evidence="11 12">
    <name type="scientific">Pseudomonas luteola</name>
    <dbReference type="NCBI Taxonomy" id="47886"/>
    <lineage>
        <taxon>Bacteria</taxon>
        <taxon>Pseudomonadati</taxon>
        <taxon>Pseudomonadota</taxon>
        <taxon>Gammaproteobacteria</taxon>
        <taxon>Pseudomonadales</taxon>
        <taxon>Pseudomonadaceae</taxon>
        <taxon>Pseudomonas</taxon>
    </lineage>
</organism>
<dbReference type="InterPro" id="IPR036640">
    <property type="entry name" value="ABC1_TM_sf"/>
</dbReference>
<dbReference type="EC" id="3.6.3.-" evidence="11"/>
<keyword evidence="11" id="KW-0378">Hydrolase</keyword>
<dbReference type="SMART" id="SM00382">
    <property type="entry name" value="AAA"/>
    <property type="match status" value="1"/>
</dbReference>
<keyword evidence="2" id="KW-0813">Transport</keyword>
<evidence type="ECO:0000256" key="8">
    <source>
        <dbReference type="SAM" id="Phobius"/>
    </source>
</evidence>
<dbReference type="Proteomes" id="UP000250443">
    <property type="component" value="Unassembled WGS sequence"/>
</dbReference>
<dbReference type="Gene3D" id="1.20.1560.10">
    <property type="entry name" value="ABC transporter type 1, transmembrane domain"/>
    <property type="match status" value="1"/>
</dbReference>
<keyword evidence="3 8" id="KW-0812">Transmembrane</keyword>
<name>A0A2X2DHT5_PSELU</name>
<feature type="transmembrane region" description="Helical" evidence="8">
    <location>
        <begin position="262"/>
        <end position="284"/>
    </location>
</feature>
<evidence type="ECO:0000256" key="1">
    <source>
        <dbReference type="ARBA" id="ARBA00004651"/>
    </source>
</evidence>
<feature type="domain" description="ABC transporter" evidence="9">
    <location>
        <begin position="353"/>
        <end position="587"/>
    </location>
</feature>
<evidence type="ECO:0000256" key="4">
    <source>
        <dbReference type="ARBA" id="ARBA00022741"/>
    </source>
</evidence>
<evidence type="ECO:0000313" key="11">
    <source>
        <dbReference type="EMBL" id="SPZ11755.1"/>
    </source>
</evidence>
<keyword evidence="4" id="KW-0547">Nucleotide-binding</keyword>
<dbReference type="SUPFAM" id="SSF52540">
    <property type="entry name" value="P-loop containing nucleoside triphosphate hydrolases"/>
    <property type="match status" value="1"/>
</dbReference>
<feature type="transmembrane region" description="Helical" evidence="8">
    <location>
        <begin position="174"/>
        <end position="192"/>
    </location>
</feature>
<dbReference type="InterPro" id="IPR003439">
    <property type="entry name" value="ABC_transporter-like_ATP-bd"/>
</dbReference>
<protein>
    <submittedName>
        <fullName evidence="11">ABC transporter ATP-binding protein/permease</fullName>
        <ecNumber evidence="11">3.6.3.-</ecNumber>
    </submittedName>
</protein>
<keyword evidence="7 8" id="KW-0472">Membrane</keyword>
<dbReference type="InterPro" id="IPR017871">
    <property type="entry name" value="ABC_transporter-like_CS"/>
</dbReference>
<sequence length="608" mass="68338">MSDDPAEPLTIPPGTPRAFIWHYNRLYPGWNIAIVLLQLCAAACTTLIPYAIGEITGAVSQGLWSSTDVLEACLPYLLLLAGLALGEMLFSRTMSICMIIVRPMQKRRVTGDLFAYLQQHSHRYFSERFAGSLSQRISEASVGLLEINYMAVVELMPIAVTLIGSLLLLATASVWLSLSLLAWMLIYVTASYQMARRAQVFAHAHAEARSTTSGKVVDAVTNLSSVRLFARNQYERQYLDRYLSREKQAARRSFFFMERVRWFQDAMALVLRLGLIILALYLWHIKRIDVAQFVMVASLGLLIVANAKYLSYQFLHFFESSGNIQNSVDTLIKPHEYPDRETAQDIKIERGDIELENVTFGYSATHPILQNFSLKIPAGQRVRIVGYSGSGKSTLLNLLLRLYEPQEGNIRIDGIEIRDMTYESLYRQVGLIPQEPGLFHRTLSENIGYGKEKAKQDDIEIAARRAHAHDFIKHMEQGYEALVGERGVKLSGGQRQRIAIARVLIKNAPILIMDEATSSLDSETERLIQNSLDEIMGNKTVLVVAHRLSTIAHLDRILVMDKGRIIEDGSHHELLARKGAYARLWAHQANGSFGVEITATEDEVASVK</sequence>
<evidence type="ECO:0000256" key="6">
    <source>
        <dbReference type="ARBA" id="ARBA00022989"/>
    </source>
</evidence>
<comment type="subcellular location">
    <subcellularLocation>
        <location evidence="1">Cell membrane</location>
        <topology evidence="1">Multi-pass membrane protein</topology>
    </subcellularLocation>
</comment>
<reference evidence="11 12" key="1">
    <citation type="submission" date="2018-06" db="EMBL/GenBank/DDBJ databases">
        <authorList>
            <consortium name="Pathogen Informatics"/>
            <person name="Doyle S."/>
        </authorList>
    </citation>
    <scope>NUCLEOTIDE SEQUENCE [LARGE SCALE GENOMIC DNA]</scope>
    <source>
        <strain evidence="11 12">NCTC11842</strain>
    </source>
</reference>
<dbReference type="SUPFAM" id="SSF90123">
    <property type="entry name" value="ABC transporter transmembrane region"/>
    <property type="match status" value="1"/>
</dbReference>
<dbReference type="PROSITE" id="PS00211">
    <property type="entry name" value="ABC_TRANSPORTER_1"/>
    <property type="match status" value="1"/>
</dbReference>
<dbReference type="GO" id="GO:0015421">
    <property type="term" value="F:ABC-type oligopeptide transporter activity"/>
    <property type="evidence" value="ECO:0007669"/>
    <property type="project" value="TreeGrafter"/>
</dbReference>
<dbReference type="GO" id="GO:0005524">
    <property type="term" value="F:ATP binding"/>
    <property type="evidence" value="ECO:0007669"/>
    <property type="project" value="UniProtKB-KW"/>
</dbReference>
<dbReference type="InterPro" id="IPR027417">
    <property type="entry name" value="P-loop_NTPase"/>
</dbReference>
<dbReference type="PANTHER" id="PTHR43394:SF1">
    <property type="entry name" value="ATP-BINDING CASSETTE SUB-FAMILY B MEMBER 10, MITOCHONDRIAL"/>
    <property type="match status" value="1"/>
</dbReference>
<evidence type="ECO:0000259" key="10">
    <source>
        <dbReference type="PROSITE" id="PS50929"/>
    </source>
</evidence>
<evidence type="ECO:0000256" key="7">
    <source>
        <dbReference type="ARBA" id="ARBA00023136"/>
    </source>
</evidence>
<evidence type="ECO:0000313" key="12">
    <source>
        <dbReference type="Proteomes" id="UP000250443"/>
    </source>
</evidence>
<dbReference type="FunFam" id="3.40.50.300:FF:000287">
    <property type="entry name" value="Multidrug ABC transporter ATP-binding protein"/>
    <property type="match status" value="1"/>
</dbReference>
<dbReference type="RefSeq" id="WP_112297912.1">
    <property type="nucleotide sequence ID" value="NZ_UAUF01000014.1"/>
</dbReference>
<evidence type="ECO:0000256" key="2">
    <source>
        <dbReference type="ARBA" id="ARBA00022448"/>
    </source>
</evidence>